<dbReference type="GeneID" id="33320739"/>
<dbReference type="PANTHER" id="PTHR39677:SF4">
    <property type="entry name" value="RIBONUCLEASE VAPC6"/>
    <property type="match status" value="1"/>
</dbReference>
<dbReference type="Gene3D" id="3.40.50.1010">
    <property type="entry name" value="5'-nuclease"/>
    <property type="match status" value="1"/>
</dbReference>
<reference evidence="2 3" key="1">
    <citation type="submission" date="2016-03" db="EMBL/GenBank/DDBJ databases">
        <title>Complete genome sequence of Thermococcus profundus strain DT5432.</title>
        <authorList>
            <person name="Oger P.M."/>
        </authorList>
    </citation>
    <scope>NUCLEOTIDE SEQUENCE [LARGE SCALE GENOMIC DNA]</scope>
    <source>
        <strain evidence="2 3">DT 5432</strain>
    </source>
</reference>
<accession>A0A2Z2MFN7</accession>
<protein>
    <submittedName>
        <fullName evidence="2">Nucleotide-binding protein</fullName>
    </submittedName>
</protein>
<dbReference type="KEGG" id="tprf:A3L09_09945"/>
<dbReference type="SMART" id="SM00670">
    <property type="entry name" value="PINc"/>
    <property type="match status" value="1"/>
</dbReference>
<dbReference type="PANTHER" id="PTHR39677">
    <property type="entry name" value="RIBONUCLEASE VAPC6"/>
    <property type="match status" value="1"/>
</dbReference>
<keyword evidence="3" id="KW-1185">Reference proteome</keyword>
<dbReference type="InterPro" id="IPR002716">
    <property type="entry name" value="PIN_dom"/>
</dbReference>
<sequence length="143" mass="15997">MMEVFVDSSVLIEGLKGNPDAVRVLYILADEKAVAIINDIVVSEFLFHYIRLKSGASPFTIKQSGRISEYILDDEPLDFLNQFHIIPTDEDTIMKAYSLMRSHNLLPNDAIILTTCKINGITNLATLDSDLRKAAEKEGLKLL</sequence>
<dbReference type="CDD" id="cd18677">
    <property type="entry name" value="PIN_MjVapC2-VapC6_like"/>
    <property type="match status" value="1"/>
</dbReference>
<organism evidence="2 3">
    <name type="scientific">Thermococcus profundus</name>
    <dbReference type="NCBI Taxonomy" id="49899"/>
    <lineage>
        <taxon>Archaea</taxon>
        <taxon>Methanobacteriati</taxon>
        <taxon>Methanobacteriota</taxon>
        <taxon>Thermococci</taxon>
        <taxon>Thermococcales</taxon>
        <taxon>Thermococcaceae</taxon>
        <taxon>Thermococcus</taxon>
    </lineage>
</organism>
<evidence type="ECO:0000313" key="3">
    <source>
        <dbReference type="Proteomes" id="UP000250179"/>
    </source>
</evidence>
<dbReference type="RefSeq" id="WP_088858808.1">
    <property type="nucleotide sequence ID" value="NZ_CP014862.1"/>
</dbReference>
<evidence type="ECO:0000313" key="2">
    <source>
        <dbReference type="EMBL" id="ASJ03552.1"/>
    </source>
</evidence>
<dbReference type="AlphaFoldDB" id="A0A2Z2MFN7"/>
<dbReference type="SUPFAM" id="SSF88723">
    <property type="entry name" value="PIN domain-like"/>
    <property type="match status" value="1"/>
</dbReference>
<dbReference type="InterPro" id="IPR029060">
    <property type="entry name" value="PIN-like_dom_sf"/>
</dbReference>
<dbReference type="OrthoDB" id="93300at2157"/>
<dbReference type="Pfam" id="PF01850">
    <property type="entry name" value="PIN"/>
    <property type="match status" value="1"/>
</dbReference>
<proteinExistence type="predicted"/>
<evidence type="ECO:0000259" key="1">
    <source>
        <dbReference type="SMART" id="SM00670"/>
    </source>
</evidence>
<dbReference type="EMBL" id="CP014862">
    <property type="protein sequence ID" value="ASJ03552.1"/>
    <property type="molecule type" value="Genomic_DNA"/>
</dbReference>
<feature type="domain" description="PIN" evidence="1">
    <location>
        <begin position="2"/>
        <end position="133"/>
    </location>
</feature>
<name>A0A2Z2MFN7_THEPR</name>
<dbReference type="Proteomes" id="UP000250179">
    <property type="component" value="Chromosome"/>
</dbReference>
<gene>
    <name evidence="2" type="ORF">A3L09_09945</name>
</gene>